<comment type="similarity">
    <text evidence="1">Belongs to the UPF0047 family.</text>
</comment>
<name>A0A1F6GEG8_9PROT</name>
<dbReference type="STRING" id="1817772.A2527_01935"/>
<accession>A0A1F6GEG8</accession>
<proteinExistence type="inferred from homology"/>
<comment type="caution">
    <text evidence="2">The sequence shown here is derived from an EMBL/GenBank/DDBJ whole genome shotgun (WGS) entry which is preliminary data.</text>
</comment>
<evidence type="ECO:0000313" key="2">
    <source>
        <dbReference type="EMBL" id="OGG96497.1"/>
    </source>
</evidence>
<dbReference type="Pfam" id="PF01894">
    <property type="entry name" value="YjbQ"/>
    <property type="match status" value="1"/>
</dbReference>
<evidence type="ECO:0008006" key="4">
    <source>
        <dbReference type="Google" id="ProtNLM"/>
    </source>
</evidence>
<dbReference type="PANTHER" id="PTHR30615">
    <property type="entry name" value="UNCHARACTERIZED PROTEIN YJBQ-RELATED"/>
    <property type="match status" value="1"/>
</dbReference>
<dbReference type="SUPFAM" id="SSF111038">
    <property type="entry name" value="YjbQ-like"/>
    <property type="match status" value="1"/>
</dbReference>
<dbReference type="Gene3D" id="2.60.120.460">
    <property type="entry name" value="YjbQ-like"/>
    <property type="match status" value="1"/>
</dbReference>
<evidence type="ECO:0000313" key="3">
    <source>
        <dbReference type="Proteomes" id="UP000178449"/>
    </source>
</evidence>
<dbReference type="InterPro" id="IPR035917">
    <property type="entry name" value="YjbQ-like_sf"/>
</dbReference>
<sequence>MAVQEFKLQVLTREHQGFSNITGEINRILREKRWNQGIINLFVRHTTCGITINENADPDVVKDLLGRLEEQIPWSRGADLHGEGNSAAHLKSSLFGPSLTIPVSGNQLALGTWQGVYLTEFDGPRTRTIQITFIH</sequence>
<organism evidence="2 3">
    <name type="scientific">Candidatus Lambdaproteobacteria bacterium RIFOXYD2_FULL_50_16</name>
    <dbReference type="NCBI Taxonomy" id="1817772"/>
    <lineage>
        <taxon>Bacteria</taxon>
        <taxon>Pseudomonadati</taxon>
        <taxon>Pseudomonadota</taxon>
        <taxon>Candidatus Lambdaproteobacteria</taxon>
    </lineage>
</organism>
<dbReference type="NCBIfam" id="TIGR00149">
    <property type="entry name" value="TIGR00149_YjbQ"/>
    <property type="match status" value="1"/>
</dbReference>
<reference evidence="2 3" key="1">
    <citation type="journal article" date="2016" name="Nat. Commun.">
        <title>Thousands of microbial genomes shed light on interconnected biogeochemical processes in an aquifer system.</title>
        <authorList>
            <person name="Anantharaman K."/>
            <person name="Brown C.T."/>
            <person name="Hug L.A."/>
            <person name="Sharon I."/>
            <person name="Castelle C.J."/>
            <person name="Probst A.J."/>
            <person name="Thomas B.C."/>
            <person name="Singh A."/>
            <person name="Wilkins M.J."/>
            <person name="Karaoz U."/>
            <person name="Brodie E.L."/>
            <person name="Williams K.H."/>
            <person name="Hubbard S.S."/>
            <person name="Banfield J.F."/>
        </authorList>
    </citation>
    <scope>NUCLEOTIDE SEQUENCE [LARGE SCALE GENOMIC DNA]</scope>
</reference>
<dbReference type="PANTHER" id="PTHR30615:SF8">
    <property type="entry name" value="UPF0047 PROTEIN C4A8.02C"/>
    <property type="match status" value="1"/>
</dbReference>
<dbReference type="PIRSF" id="PIRSF004681">
    <property type="entry name" value="UCP004681"/>
    <property type="match status" value="1"/>
</dbReference>
<dbReference type="EMBL" id="MFNE01000012">
    <property type="protein sequence ID" value="OGG96497.1"/>
    <property type="molecule type" value="Genomic_DNA"/>
</dbReference>
<dbReference type="Proteomes" id="UP000178449">
    <property type="component" value="Unassembled WGS sequence"/>
</dbReference>
<gene>
    <name evidence="2" type="ORF">A2527_01935</name>
</gene>
<dbReference type="InterPro" id="IPR001602">
    <property type="entry name" value="UPF0047_YjbQ-like"/>
</dbReference>
<protein>
    <recommendedName>
        <fullName evidence="4">Secondary thiamine-phosphate synthase enzyme</fullName>
    </recommendedName>
</protein>
<evidence type="ECO:0000256" key="1">
    <source>
        <dbReference type="ARBA" id="ARBA00005534"/>
    </source>
</evidence>
<dbReference type="AlphaFoldDB" id="A0A1F6GEG8"/>